<comment type="caution">
    <text evidence="2">The sequence shown here is derived from an EMBL/GenBank/DDBJ whole genome shotgun (WGS) entry which is preliminary data.</text>
</comment>
<feature type="transmembrane region" description="Helical" evidence="1">
    <location>
        <begin position="6"/>
        <end position="24"/>
    </location>
</feature>
<keyword evidence="1" id="KW-1133">Transmembrane helix</keyword>
<organism evidence="2 3">
    <name type="scientific">Neurospora hispaniola</name>
    <dbReference type="NCBI Taxonomy" id="588809"/>
    <lineage>
        <taxon>Eukaryota</taxon>
        <taxon>Fungi</taxon>
        <taxon>Dikarya</taxon>
        <taxon>Ascomycota</taxon>
        <taxon>Pezizomycotina</taxon>
        <taxon>Sordariomycetes</taxon>
        <taxon>Sordariomycetidae</taxon>
        <taxon>Sordariales</taxon>
        <taxon>Sordariaceae</taxon>
        <taxon>Neurospora</taxon>
    </lineage>
</organism>
<dbReference type="GeneID" id="87879559"/>
<gene>
    <name evidence="2" type="ORF">B0T23DRAFT_88424</name>
</gene>
<keyword evidence="3" id="KW-1185">Reference proteome</keyword>
<evidence type="ECO:0000313" key="3">
    <source>
        <dbReference type="Proteomes" id="UP001285908"/>
    </source>
</evidence>
<dbReference type="Proteomes" id="UP001285908">
    <property type="component" value="Unassembled WGS sequence"/>
</dbReference>
<evidence type="ECO:0000313" key="2">
    <source>
        <dbReference type="EMBL" id="KAK3497606.1"/>
    </source>
</evidence>
<proteinExistence type="predicted"/>
<dbReference type="AlphaFoldDB" id="A0AAJ0ID67"/>
<dbReference type="RefSeq" id="XP_062695870.1">
    <property type="nucleotide sequence ID" value="XM_062841937.1"/>
</dbReference>
<dbReference type="EMBL" id="JAULSX010000002">
    <property type="protein sequence ID" value="KAK3497606.1"/>
    <property type="molecule type" value="Genomic_DNA"/>
</dbReference>
<keyword evidence="1" id="KW-0812">Transmembrane</keyword>
<evidence type="ECO:0000256" key="1">
    <source>
        <dbReference type="SAM" id="Phobius"/>
    </source>
</evidence>
<accession>A0AAJ0ID67</accession>
<protein>
    <submittedName>
        <fullName evidence="2">Uncharacterized protein</fullName>
    </submittedName>
</protein>
<sequence length="111" mass="12642">MKGIYWVVWVYLCMCHAVRLPILLKMKTYHKPDDACNKYALKDLASFASSIPSVLARLIFPSIPKTCSTYTTQREAGAGSELFFESSTRFLRVTQSFQKSICRLGMNTSFK</sequence>
<keyword evidence="1" id="KW-0472">Membrane</keyword>
<reference evidence="2 3" key="1">
    <citation type="journal article" date="2023" name="Mol. Phylogenet. Evol.">
        <title>Genome-scale phylogeny and comparative genomics of the fungal order Sordariales.</title>
        <authorList>
            <person name="Hensen N."/>
            <person name="Bonometti L."/>
            <person name="Westerberg I."/>
            <person name="Brannstrom I.O."/>
            <person name="Guillou S."/>
            <person name="Cros-Aarteil S."/>
            <person name="Calhoun S."/>
            <person name="Haridas S."/>
            <person name="Kuo A."/>
            <person name="Mondo S."/>
            <person name="Pangilinan J."/>
            <person name="Riley R."/>
            <person name="LaButti K."/>
            <person name="Andreopoulos B."/>
            <person name="Lipzen A."/>
            <person name="Chen C."/>
            <person name="Yan M."/>
            <person name="Daum C."/>
            <person name="Ng V."/>
            <person name="Clum A."/>
            <person name="Steindorff A."/>
            <person name="Ohm R.A."/>
            <person name="Martin F."/>
            <person name="Silar P."/>
            <person name="Natvig D.O."/>
            <person name="Lalanne C."/>
            <person name="Gautier V."/>
            <person name="Ament-Velasquez S.L."/>
            <person name="Kruys A."/>
            <person name="Hutchinson M.I."/>
            <person name="Powell A.J."/>
            <person name="Barry K."/>
            <person name="Miller A.N."/>
            <person name="Grigoriev I.V."/>
            <person name="Debuchy R."/>
            <person name="Gladieux P."/>
            <person name="Hiltunen Thoren M."/>
            <person name="Johannesson H."/>
        </authorList>
    </citation>
    <scope>NUCLEOTIDE SEQUENCE [LARGE SCALE GENOMIC DNA]</scope>
    <source>
        <strain evidence="2 3">FGSC 10403</strain>
    </source>
</reference>
<name>A0AAJ0ID67_9PEZI</name>